<feature type="domain" description="XLF-like N-terminal" evidence="9">
    <location>
        <begin position="7"/>
        <end position="127"/>
    </location>
</feature>
<dbReference type="CDD" id="cd22285">
    <property type="entry name" value="HD_XLF_N"/>
    <property type="match status" value="1"/>
</dbReference>
<keyword evidence="2" id="KW-0227">DNA damage</keyword>
<dbReference type="InterPro" id="IPR052287">
    <property type="entry name" value="NHEJ_factor"/>
</dbReference>
<feature type="compositionally biased region" description="Basic and acidic residues" evidence="8">
    <location>
        <begin position="492"/>
        <end position="517"/>
    </location>
</feature>
<dbReference type="InterPro" id="IPR015381">
    <property type="entry name" value="XLF-like_N"/>
</dbReference>
<keyword evidence="3" id="KW-0238">DNA-binding</keyword>
<keyword evidence="4" id="KW-0234">DNA repair</keyword>
<dbReference type="Gene3D" id="2.170.210.10">
    <property type="entry name" value="DNA double-strand break repair and VJ recombination XRCC4, N-terminal"/>
    <property type="match status" value="1"/>
</dbReference>
<reference evidence="11" key="1">
    <citation type="submission" date="2023-06" db="EMBL/GenBank/DDBJ databases">
        <title>Genome-scale phylogeny and comparative genomics of the fungal order Sordariales.</title>
        <authorList>
            <consortium name="Lawrence Berkeley National Laboratory"/>
            <person name="Hensen N."/>
            <person name="Bonometti L."/>
            <person name="Westerberg I."/>
            <person name="Brannstrom I.O."/>
            <person name="Guillou S."/>
            <person name="Cros-Aarteil S."/>
            <person name="Calhoun S."/>
            <person name="Haridas S."/>
            <person name="Kuo A."/>
            <person name="Mondo S."/>
            <person name="Pangilinan J."/>
            <person name="Riley R."/>
            <person name="Labutti K."/>
            <person name="Andreopoulos B."/>
            <person name="Lipzen A."/>
            <person name="Chen C."/>
            <person name="Yanf M."/>
            <person name="Daum C."/>
            <person name="Ng V."/>
            <person name="Clum A."/>
            <person name="Steindorff A."/>
            <person name="Ohm R."/>
            <person name="Martin F."/>
            <person name="Silar P."/>
            <person name="Natvig D."/>
            <person name="Lalanne C."/>
            <person name="Gautier V."/>
            <person name="Ament-Velasquez S.L."/>
            <person name="Kruys A."/>
            <person name="Hutchinson M.I."/>
            <person name="Powell A.J."/>
            <person name="Barry K."/>
            <person name="Miller A.N."/>
            <person name="Grigoriev I.V."/>
            <person name="Debuchy R."/>
            <person name="Gladieux P."/>
            <person name="Thoren M.H."/>
            <person name="Johannesson H."/>
        </authorList>
    </citation>
    <scope>NUCLEOTIDE SEQUENCE</scope>
    <source>
        <strain evidence="11">CBS 606.72</strain>
    </source>
</reference>
<feature type="domain" description="XLF-like coiled-coil region" evidence="10">
    <location>
        <begin position="129"/>
        <end position="181"/>
    </location>
</feature>
<keyword evidence="5" id="KW-0539">Nucleus</keyword>
<organism evidence="11 12">
    <name type="scientific">Immersiella caudata</name>
    <dbReference type="NCBI Taxonomy" id="314043"/>
    <lineage>
        <taxon>Eukaryota</taxon>
        <taxon>Fungi</taxon>
        <taxon>Dikarya</taxon>
        <taxon>Ascomycota</taxon>
        <taxon>Pezizomycotina</taxon>
        <taxon>Sordariomycetes</taxon>
        <taxon>Sordariomycetidae</taxon>
        <taxon>Sordariales</taxon>
        <taxon>Lasiosphaeriaceae</taxon>
        <taxon>Immersiella</taxon>
    </lineage>
</organism>
<dbReference type="Pfam" id="PF09302">
    <property type="entry name" value="XLF"/>
    <property type="match status" value="1"/>
</dbReference>
<evidence type="ECO:0000259" key="9">
    <source>
        <dbReference type="Pfam" id="PF09302"/>
    </source>
</evidence>
<dbReference type="PANTHER" id="PTHR32235">
    <property type="entry name" value="NON-HOMOLOGOUS END-JOINING FACTOR 1"/>
    <property type="match status" value="1"/>
</dbReference>
<evidence type="ECO:0000313" key="12">
    <source>
        <dbReference type="Proteomes" id="UP001175000"/>
    </source>
</evidence>
<feature type="compositionally biased region" description="Acidic residues" evidence="8">
    <location>
        <begin position="324"/>
        <end position="336"/>
    </location>
</feature>
<evidence type="ECO:0000256" key="6">
    <source>
        <dbReference type="ARBA" id="ARBA00025747"/>
    </source>
</evidence>
<evidence type="ECO:0000256" key="8">
    <source>
        <dbReference type="SAM" id="MobiDB-lite"/>
    </source>
</evidence>
<feature type="compositionally biased region" description="Polar residues" evidence="8">
    <location>
        <begin position="389"/>
        <end position="398"/>
    </location>
</feature>
<dbReference type="Proteomes" id="UP001175000">
    <property type="component" value="Unassembled WGS sequence"/>
</dbReference>
<evidence type="ECO:0000256" key="1">
    <source>
        <dbReference type="ARBA" id="ARBA00004123"/>
    </source>
</evidence>
<evidence type="ECO:0000313" key="11">
    <source>
        <dbReference type="EMBL" id="KAK0631403.1"/>
    </source>
</evidence>
<dbReference type="Pfam" id="PF21928">
    <property type="entry name" value="XLF_CC"/>
    <property type="match status" value="1"/>
</dbReference>
<keyword evidence="12" id="KW-1185">Reference proteome</keyword>
<comment type="caution">
    <text evidence="11">The sequence shown here is derived from an EMBL/GenBank/DDBJ whole genome shotgun (WGS) entry which is preliminary data.</text>
</comment>
<dbReference type="GO" id="GO:0032807">
    <property type="term" value="C:DNA ligase IV complex"/>
    <property type="evidence" value="ECO:0007669"/>
    <property type="project" value="TreeGrafter"/>
</dbReference>
<feature type="compositionally biased region" description="Pro residues" evidence="8">
    <location>
        <begin position="363"/>
        <end position="378"/>
    </location>
</feature>
<evidence type="ECO:0000259" key="10">
    <source>
        <dbReference type="Pfam" id="PF21928"/>
    </source>
</evidence>
<dbReference type="EMBL" id="JAULSU010000001">
    <property type="protein sequence ID" value="KAK0631403.1"/>
    <property type="molecule type" value="Genomic_DNA"/>
</dbReference>
<protein>
    <recommendedName>
        <fullName evidence="7">Non-homologous end-joining factor 1</fullName>
    </recommendedName>
</protein>
<dbReference type="PANTHER" id="PTHR32235:SF1">
    <property type="entry name" value="NON-HOMOLOGOUS END-JOINING FACTOR 1"/>
    <property type="match status" value="1"/>
</dbReference>
<evidence type="ECO:0000256" key="3">
    <source>
        <dbReference type="ARBA" id="ARBA00023125"/>
    </source>
</evidence>
<proteinExistence type="inferred from homology"/>
<comment type="subcellular location">
    <subcellularLocation>
        <location evidence="1">Nucleus</location>
    </subcellularLocation>
</comment>
<accession>A0AA40CBM1</accession>
<feature type="compositionally biased region" description="Polar residues" evidence="8">
    <location>
        <begin position="338"/>
        <end position="348"/>
    </location>
</feature>
<comment type="similarity">
    <text evidence="6">Belongs to the XRCC4-XLF family. XLF subfamily.</text>
</comment>
<gene>
    <name evidence="11" type="ORF">B0T14DRAFT_418740</name>
</gene>
<evidence type="ECO:0000256" key="2">
    <source>
        <dbReference type="ARBA" id="ARBA00022763"/>
    </source>
</evidence>
<feature type="region of interest" description="Disordered" evidence="8">
    <location>
        <begin position="269"/>
        <end position="528"/>
    </location>
</feature>
<evidence type="ECO:0000256" key="4">
    <source>
        <dbReference type="ARBA" id="ARBA00023204"/>
    </source>
</evidence>
<evidence type="ECO:0000256" key="7">
    <source>
        <dbReference type="ARBA" id="ARBA00044529"/>
    </source>
</evidence>
<dbReference type="InterPro" id="IPR038051">
    <property type="entry name" value="XRCC4-like_N_sf"/>
</dbReference>
<dbReference type="InterPro" id="IPR053829">
    <property type="entry name" value="XLF-like_CC"/>
</dbReference>
<name>A0AA40CBM1_9PEZI</name>
<dbReference type="GO" id="GO:0006303">
    <property type="term" value="P:double-strand break repair via nonhomologous end joining"/>
    <property type="evidence" value="ECO:0007669"/>
    <property type="project" value="TreeGrafter"/>
</dbReference>
<sequence length="528" mass="56842">MSTRPQWRLLPGTVPGIPTLLVSASFTAESYKVQVTDLANVWAESLDRKHIIKRGLVEDTSIDPTDGPDQLRRMTELIRAAFDVEDADNPNTSLSIGHDKDDVLLINVTCVLPRPLKPFRWPMHLSKCPHASIATELVLPLVVSFETRARQIDQLVAALREKDGVITRLVDKLEATGIGLENVFSGLSGKRRMDRAMAEKKVKGLAPFSEADSRREAGEPQVSTTTAGVSSILNEVFGGTGLSYAPDAELEAASSLNDWWTAIGKGKAVALAERPRESKTETPTTTQTARGPSSDDDDEFQVQATPSNLSSSRKRGGDTRVDVVDEDGTSDGEDEATISHNVSSSTRSHGARIGALGARRQPQPKPAPSSPRMTPPSKIPARHRRPPSTAGSETASDNGNEDRPERPSSPRSPPQPTQRRGGLGRIGGKPKDVVESSRSPSPPGSSKAGTPPKKHKLDVIGKKVDATPSPRASTSGEGPRGRSPSPGTTKAESPRETSQERADRKRNELQKDLERKAAAGPAKKKRKF</sequence>
<dbReference type="GO" id="GO:0045027">
    <property type="term" value="F:DNA end binding"/>
    <property type="evidence" value="ECO:0007669"/>
    <property type="project" value="TreeGrafter"/>
</dbReference>
<feature type="compositionally biased region" description="Low complexity" evidence="8">
    <location>
        <begin position="473"/>
        <end position="489"/>
    </location>
</feature>
<feature type="compositionally biased region" description="Polar residues" evidence="8">
    <location>
        <begin position="302"/>
        <end position="311"/>
    </location>
</feature>
<feature type="compositionally biased region" description="Low complexity" evidence="8">
    <location>
        <begin position="281"/>
        <end position="292"/>
    </location>
</feature>
<feature type="compositionally biased region" description="Low complexity" evidence="8">
    <location>
        <begin position="436"/>
        <end position="451"/>
    </location>
</feature>
<feature type="region of interest" description="Disordered" evidence="8">
    <location>
        <begin position="207"/>
        <end position="226"/>
    </location>
</feature>
<dbReference type="AlphaFoldDB" id="A0AA40CBM1"/>
<evidence type="ECO:0000256" key="5">
    <source>
        <dbReference type="ARBA" id="ARBA00023242"/>
    </source>
</evidence>